<keyword evidence="3 6" id="KW-0812">Transmembrane</keyword>
<evidence type="ECO:0000256" key="5">
    <source>
        <dbReference type="ARBA" id="ARBA00023136"/>
    </source>
</evidence>
<feature type="transmembrane region" description="Helical" evidence="6">
    <location>
        <begin position="85"/>
        <end position="111"/>
    </location>
</feature>
<feature type="transmembrane region" description="Helical" evidence="6">
    <location>
        <begin position="324"/>
        <end position="348"/>
    </location>
</feature>
<feature type="transmembrane region" description="Helical" evidence="6">
    <location>
        <begin position="386"/>
        <end position="408"/>
    </location>
</feature>
<dbReference type="PANTHER" id="PTHR30250:SF11">
    <property type="entry name" value="O-ANTIGEN TRANSPORTER-RELATED"/>
    <property type="match status" value="1"/>
</dbReference>
<evidence type="ECO:0000256" key="3">
    <source>
        <dbReference type="ARBA" id="ARBA00022692"/>
    </source>
</evidence>
<name>A0A942WU40_VEIPA</name>
<keyword evidence="5 6" id="KW-0472">Membrane</keyword>
<keyword evidence="2" id="KW-1003">Cell membrane</keyword>
<proteinExistence type="predicted"/>
<evidence type="ECO:0000313" key="7">
    <source>
        <dbReference type="EMBL" id="MBS4893250.1"/>
    </source>
</evidence>
<evidence type="ECO:0000256" key="6">
    <source>
        <dbReference type="SAM" id="Phobius"/>
    </source>
</evidence>
<feature type="transmembrane region" description="Helical" evidence="6">
    <location>
        <begin position="117"/>
        <end position="137"/>
    </location>
</feature>
<dbReference type="InterPro" id="IPR050833">
    <property type="entry name" value="Poly_Biosynth_Transport"/>
</dbReference>
<evidence type="ECO:0000256" key="1">
    <source>
        <dbReference type="ARBA" id="ARBA00004651"/>
    </source>
</evidence>
<evidence type="ECO:0000313" key="8">
    <source>
        <dbReference type="Proteomes" id="UP000778864"/>
    </source>
</evidence>
<comment type="caution">
    <text evidence="7">The sequence shown here is derived from an EMBL/GenBank/DDBJ whole genome shotgun (WGS) entry which is preliminary data.</text>
</comment>
<evidence type="ECO:0000256" key="4">
    <source>
        <dbReference type="ARBA" id="ARBA00022989"/>
    </source>
</evidence>
<dbReference type="EMBL" id="JAGZMU010000003">
    <property type="protein sequence ID" value="MBS4893250.1"/>
    <property type="molecule type" value="Genomic_DNA"/>
</dbReference>
<evidence type="ECO:0000256" key="2">
    <source>
        <dbReference type="ARBA" id="ARBA00022475"/>
    </source>
</evidence>
<feature type="transmembrane region" description="Helical" evidence="6">
    <location>
        <begin position="44"/>
        <end position="64"/>
    </location>
</feature>
<dbReference type="Proteomes" id="UP000778864">
    <property type="component" value="Unassembled WGS sequence"/>
</dbReference>
<feature type="transmembrane region" description="Helical" evidence="6">
    <location>
        <begin position="149"/>
        <end position="166"/>
    </location>
</feature>
<comment type="subcellular location">
    <subcellularLocation>
        <location evidence="1">Cell membrane</location>
        <topology evidence="1">Multi-pass membrane protein</topology>
    </subcellularLocation>
</comment>
<organism evidence="7 8">
    <name type="scientific">Veillonella parvula</name>
    <name type="common">Staphylococcus parvulus</name>
    <dbReference type="NCBI Taxonomy" id="29466"/>
    <lineage>
        <taxon>Bacteria</taxon>
        <taxon>Bacillati</taxon>
        <taxon>Bacillota</taxon>
        <taxon>Negativicutes</taxon>
        <taxon>Veillonellales</taxon>
        <taxon>Veillonellaceae</taxon>
        <taxon>Veillonella</taxon>
    </lineage>
</organism>
<feature type="transmembrane region" description="Helical" evidence="6">
    <location>
        <begin position="20"/>
        <end position="38"/>
    </location>
</feature>
<reference evidence="7" key="1">
    <citation type="submission" date="2021-02" db="EMBL/GenBank/DDBJ databases">
        <title>Infant gut strain persistence is associated with maternal origin, phylogeny, and functional potential including surface adhesion and iron acquisition.</title>
        <authorList>
            <person name="Lou Y.C."/>
        </authorList>
    </citation>
    <scope>NUCLEOTIDE SEQUENCE</scope>
    <source>
        <strain evidence="7">L3_108_031G1_dasL3_108_031G1_concoct_20</strain>
    </source>
</reference>
<accession>A0A942WU40</accession>
<feature type="transmembrane region" description="Helical" evidence="6">
    <location>
        <begin position="172"/>
        <end position="194"/>
    </location>
</feature>
<dbReference type="InterPro" id="IPR002797">
    <property type="entry name" value="Polysacc_synth"/>
</dbReference>
<dbReference type="Pfam" id="PF01943">
    <property type="entry name" value="Polysacc_synt"/>
    <property type="match status" value="1"/>
</dbReference>
<feature type="transmembrane region" description="Helical" evidence="6">
    <location>
        <begin position="294"/>
        <end position="312"/>
    </location>
</feature>
<feature type="transmembrane region" description="Helical" evidence="6">
    <location>
        <begin position="360"/>
        <end position="380"/>
    </location>
</feature>
<dbReference type="RefSeq" id="WP_004698015.1">
    <property type="nucleotide sequence ID" value="NZ_AP031417.1"/>
</dbReference>
<keyword evidence="4 6" id="KW-1133">Transmembrane helix</keyword>
<dbReference type="PANTHER" id="PTHR30250">
    <property type="entry name" value="PST FAMILY PREDICTED COLANIC ACID TRANSPORTER"/>
    <property type="match status" value="1"/>
</dbReference>
<dbReference type="AlphaFoldDB" id="A0A942WU40"/>
<sequence>MVFNQSKLVENIFSMVSLRALEYVLSFILVPYLLIVLGPEKMGAIVFSQSVMVYLVLISSYGFNLTAPRALASSDSSDYAHIFSLYMYGSIFLGVVSTIVLILGGILYQYFGHDLDLPLYIATYTAVIGNIIFPIWFFQGIQEMRYITILNLIGRFICLFGIFILVKGPNDYVLAALFQSCTPCIAGIISLIILTRRFTSLWTIPSFGSLLKIYKEGWLIFLSTITINLYTTTSIIILGTLTNHTVVGYYSAADKLLGCIRRMVSAVNDAVYPHVNILLKKSYTQGIIFLKKQLYIYILFGFCGGLILLLWGDKILLPLLGESYYDSIILFKIMSFIPMIVAMSNVLGYETMLSLHMESIYSKILISAAIVSLIIIWPLTYYYGGIGTAITTVITELFVTISMGYVIYRNKIYSIK</sequence>
<protein>
    <submittedName>
        <fullName evidence="7">Oligosaccharide flippase family protein</fullName>
    </submittedName>
</protein>
<dbReference type="GO" id="GO:0005886">
    <property type="term" value="C:plasma membrane"/>
    <property type="evidence" value="ECO:0007669"/>
    <property type="project" value="UniProtKB-SubCell"/>
</dbReference>
<gene>
    <name evidence="7" type="ORF">KHZ90_05675</name>
</gene>